<gene>
    <name evidence="1" type="ORF">Eint_061100</name>
</gene>
<organism evidence="1 2">
    <name type="scientific">Encephalitozoon intestinalis (strain ATCC 50506)</name>
    <name type="common">Microsporidian parasite</name>
    <name type="synonym">Septata intestinalis</name>
    <dbReference type="NCBI Taxonomy" id="876142"/>
    <lineage>
        <taxon>Eukaryota</taxon>
        <taxon>Fungi</taxon>
        <taxon>Fungi incertae sedis</taxon>
        <taxon>Microsporidia</taxon>
        <taxon>Unikaryonidae</taxon>
        <taxon>Encephalitozoon</taxon>
    </lineage>
</organism>
<dbReference type="GeneID" id="9697891"/>
<dbReference type="Proteomes" id="UP000002313">
    <property type="component" value="Chromosome VI"/>
</dbReference>
<dbReference type="EMBL" id="CP001947">
    <property type="protein sequence ID" value="ADM11717.1"/>
    <property type="molecule type" value="Genomic_DNA"/>
</dbReference>
<name>E0S7N8_ENCIT</name>
<protein>
    <submittedName>
        <fullName evidence="1">Uncharacterized protein</fullName>
    </submittedName>
</protein>
<dbReference type="RefSeq" id="XP_003073077.1">
    <property type="nucleotide sequence ID" value="XM_003073031.1"/>
</dbReference>
<reference evidence="1 2" key="2">
    <citation type="journal article" date="2012" name="Proc. Natl. Acad. Sci. U.S.A.">
        <title>Gain and loss of multiple functionally related, horizontally transferred genes in the reduced genomes of two microsporidian parasites.</title>
        <authorList>
            <person name="Pombert J.-F."/>
            <person name="Selman M."/>
            <person name="Burki F."/>
            <person name="Bardell F.T."/>
            <person name="Farinelli L."/>
            <person name="Solter L.F."/>
            <person name="Whitman D.W."/>
            <person name="Weiss L.M."/>
            <person name="Corradi N."/>
            <person name="Keeling P.J."/>
        </authorList>
    </citation>
    <scope>NUCLEOTIDE SEQUENCE [LARGE SCALE GENOMIC DNA]</scope>
    <source>
        <strain evidence="1 2">ATCC 50506</strain>
    </source>
</reference>
<dbReference type="VEuPathDB" id="MicrosporidiaDB:Eint_061100"/>
<reference evidence="1 2" key="1">
    <citation type="journal article" date="2010" name="Nat. Commun.">
        <title>The complete sequence of the smallest known nuclear genome from the microsporidian Encephalitozoon intestinalis.</title>
        <authorList>
            <person name="Corradi N."/>
            <person name="Pombert J.-F."/>
            <person name="Farinelli L."/>
            <person name="Didier E.S."/>
            <person name="Keeling P.J."/>
        </authorList>
    </citation>
    <scope>NUCLEOTIDE SEQUENCE [LARGE SCALE GENOMIC DNA]</scope>
    <source>
        <strain evidence="1 2">ATCC 50506</strain>
    </source>
</reference>
<proteinExistence type="predicted"/>
<dbReference type="OrthoDB" id="2191458at2759"/>
<dbReference type="KEGG" id="ein:Eint_061100"/>
<keyword evidence="2" id="KW-1185">Reference proteome</keyword>
<sequence length="215" mass="25335">MERAIELVMEELGSTHDSECIRNWYFSYLQRKESPKSKFKDVLSIIKADIEDIKVLESTVMLFEISQETADEISLKDVAHSYENSMEIISILSLYNSIFPIIQRCIRNESVGSRVSDLYNEVSMHLNGPREGSREVLEGRRRFFFDFYIPVEIYFMSVGKNYEMKEKEKKFVEMYLTKKKLDKKGLAYGDKFYEEMSCGDEKVSKALKFLFEEVY</sequence>
<evidence type="ECO:0000313" key="1">
    <source>
        <dbReference type="EMBL" id="ADM11717.1"/>
    </source>
</evidence>
<evidence type="ECO:0000313" key="2">
    <source>
        <dbReference type="Proteomes" id="UP000002313"/>
    </source>
</evidence>
<accession>E0S7N8</accession>
<dbReference type="AlphaFoldDB" id="E0S7N8"/>
<dbReference type="HOGENOM" id="CLU_1209820_0_0_1"/>